<dbReference type="EMBL" id="CP127173">
    <property type="protein sequence ID" value="WIV60459.1"/>
    <property type="molecule type" value="Genomic_DNA"/>
</dbReference>
<proteinExistence type="predicted"/>
<dbReference type="RefSeq" id="WP_285458034.1">
    <property type="nucleotide sequence ID" value="NZ_CP127173.1"/>
</dbReference>
<evidence type="ECO:0000313" key="2">
    <source>
        <dbReference type="EMBL" id="WIV60459.1"/>
    </source>
</evidence>
<evidence type="ECO:0000256" key="1">
    <source>
        <dbReference type="SAM" id="MobiDB-lite"/>
    </source>
</evidence>
<feature type="region of interest" description="Disordered" evidence="1">
    <location>
        <begin position="62"/>
        <end position="84"/>
    </location>
</feature>
<dbReference type="Proteomes" id="UP001227101">
    <property type="component" value="Chromosome"/>
</dbReference>
<gene>
    <name evidence="2" type="ORF">QP939_18545</name>
</gene>
<evidence type="ECO:0000313" key="3">
    <source>
        <dbReference type="Proteomes" id="UP001227101"/>
    </source>
</evidence>
<accession>A0ABY8XXL4</accession>
<sequence length="84" mass="9146">MRAEARARAVDKIASLAGTPTDLVTFWRSCTEVIATVVPHYWAPCYFTVDPASLLITSHSTRVSTSCPPRSSRRSTTARTSTSS</sequence>
<reference evidence="2 3" key="1">
    <citation type="submission" date="2023-06" db="EMBL/GenBank/DDBJ databases">
        <authorList>
            <person name="Oyuntsetseg B."/>
            <person name="Kim S.B."/>
        </authorList>
    </citation>
    <scope>NUCLEOTIDE SEQUENCE [LARGE SCALE GENOMIC DNA]</scope>
    <source>
        <strain evidence="2 3">2-2</strain>
    </source>
</reference>
<organism evidence="2 3">
    <name type="scientific">Amycolatopsis nalaikhensis</name>
    <dbReference type="NCBI Taxonomy" id="715472"/>
    <lineage>
        <taxon>Bacteria</taxon>
        <taxon>Bacillati</taxon>
        <taxon>Actinomycetota</taxon>
        <taxon>Actinomycetes</taxon>
        <taxon>Pseudonocardiales</taxon>
        <taxon>Pseudonocardiaceae</taxon>
        <taxon>Amycolatopsis</taxon>
    </lineage>
</organism>
<keyword evidence="3" id="KW-1185">Reference proteome</keyword>
<protein>
    <submittedName>
        <fullName evidence="2">Uncharacterized protein</fullName>
    </submittedName>
</protein>
<name>A0ABY8XXL4_9PSEU</name>